<keyword evidence="2" id="KW-0812">Transmembrane</keyword>
<evidence type="ECO:0000256" key="1">
    <source>
        <dbReference type="SAM" id="MobiDB-lite"/>
    </source>
</evidence>
<gene>
    <name evidence="3" type="ORF">DI556_20885</name>
</gene>
<protein>
    <recommendedName>
        <fullName evidence="5">EamA domain-containing protein</fullName>
    </recommendedName>
</protein>
<dbReference type="SUPFAM" id="SSF103481">
    <property type="entry name" value="Multidrug resistance efflux transporter EmrE"/>
    <property type="match status" value="1"/>
</dbReference>
<keyword evidence="2" id="KW-0472">Membrane</keyword>
<evidence type="ECO:0000313" key="3">
    <source>
        <dbReference type="EMBL" id="PZQ46240.1"/>
    </source>
</evidence>
<organism evidence="3 4">
    <name type="scientific">Rhodovulum sulfidophilum</name>
    <name type="common">Rhodobacter sulfidophilus</name>
    <dbReference type="NCBI Taxonomy" id="35806"/>
    <lineage>
        <taxon>Bacteria</taxon>
        <taxon>Pseudomonadati</taxon>
        <taxon>Pseudomonadota</taxon>
        <taxon>Alphaproteobacteria</taxon>
        <taxon>Rhodobacterales</taxon>
        <taxon>Paracoccaceae</taxon>
        <taxon>Rhodovulum</taxon>
    </lineage>
</organism>
<feature type="transmembrane region" description="Helical" evidence="2">
    <location>
        <begin position="63"/>
        <end position="82"/>
    </location>
</feature>
<keyword evidence="2" id="KW-1133">Transmembrane helix</keyword>
<comment type="caution">
    <text evidence="3">The sequence shown here is derived from an EMBL/GenBank/DDBJ whole genome shotgun (WGS) entry which is preliminary data.</text>
</comment>
<evidence type="ECO:0008006" key="5">
    <source>
        <dbReference type="Google" id="ProtNLM"/>
    </source>
</evidence>
<accession>A0A2W5Q4E2</accession>
<evidence type="ECO:0000256" key="2">
    <source>
        <dbReference type="SAM" id="Phobius"/>
    </source>
</evidence>
<evidence type="ECO:0000313" key="4">
    <source>
        <dbReference type="Proteomes" id="UP000249185"/>
    </source>
</evidence>
<reference evidence="3 4" key="1">
    <citation type="submission" date="2017-08" db="EMBL/GenBank/DDBJ databases">
        <title>Infants hospitalized years apart are colonized by the same room-sourced microbial strains.</title>
        <authorList>
            <person name="Brooks B."/>
            <person name="Olm M.R."/>
            <person name="Firek B.A."/>
            <person name="Baker R."/>
            <person name="Thomas B.C."/>
            <person name="Morowitz M.J."/>
            <person name="Banfield J.F."/>
        </authorList>
    </citation>
    <scope>NUCLEOTIDE SEQUENCE [LARGE SCALE GENOMIC DNA]</scope>
    <source>
        <strain evidence="3">S2_005_002_R2_34</strain>
    </source>
</reference>
<feature type="transmembrane region" description="Helical" evidence="2">
    <location>
        <begin position="27"/>
        <end position="43"/>
    </location>
</feature>
<dbReference type="AlphaFoldDB" id="A0A2W5Q4E2"/>
<dbReference type="Proteomes" id="UP000249185">
    <property type="component" value="Unassembled WGS sequence"/>
</dbReference>
<dbReference type="InterPro" id="IPR037185">
    <property type="entry name" value="EmrE-like"/>
</dbReference>
<feature type="region of interest" description="Disordered" evidence="1">
    <location>
        <begin position="93"/>
        <end position="112"/>
    </location>
</feature>
<dbReference type="EMBL" id="QFPW01000028">
    <property type="protein sequence ID" value="PZQ46240.1"/>
    <property type="molecule type" value="Genomic_DNA"/>
</dbReference>
<name>A0A2W5Q4E2_RHOSU</name>
<proteinExistence type="predicted"/>
<sequence>MNPTTPVFAIIAAHLLLADERMAPNKAIGIVLSFLGVVVLLGGDPLGGENFALTGMLGLVSTALAWPHCAGMGLIGAGLLAIDGRILGSGKRWPTSPSMTAAKCGRRRSRRG</sequence>